<dbReference type="Gene3D" id="1.10.3720.10">
    <property type="entry name" value="MetI-like"/>
    <property type="match status" value="1"/>
</dbReference>
<keyword evidence="6" id="KW-0029">Amino-acid transport</keyword>
<proteinExistence type="inferred from homology"/>
<dbReference type="GO" id="GO:0022857">
    <property type="term" value="F:transmembrane transporter activity"/>
    <property type="evidence" value="ECO:0007669"/>
    <property type="project" value="InterPro"/>
</dbReference>
<evidence type="ECO:0000256" key="5">
    <source>
        <dbReference type="ARBA" id="ARBA00022692"/>
    </source>
</evidence>
<dbReference type="InterPro" id="IPR035906">
    <property type="entry name" value="MetI-like_sf"/>
</dbReference>
<evidence type="ECO:0000256" key="6">
    <source>
        <dbReference type="ARBA" id="ARBA00022970"/>
    </source>
</evidence>
<comment type="similarity">
    <text evidence="2">Belongs to the binding-protein-dependent transport system permease family. HisMQ subfamily.</text>
</comment>
<reference evidence="11 12" key="1">
    <citation type="submission" date="2016-08" db="EMBL/GenBank/DDBJ databases">
        <authorList>
            <person name="Seilhamer J.J."/>
        </authorList>
    </citation>
    <scope>NUCLEOTIDE SEQUENCE [LARGE SCALE GENOMIC DNA]</scope>
    <source>
        <strain evidence="11 12">P1-7</strain>
    </source>
</reference>
<evidence type="ECO:0000313" key="12">
    <source>
        <dbReference type="Proteomes" id="UP000199205"/>
    </source>
</evidence>
<evidence type="ECO:0000256" key="1">
    <source>
        <dbReference type="ARBA" id="ARBA00004429"/>
    </source>
</evidence>
<feature type="transmembrane region" description="Helical" evidence="9">
    <location>
        <begin position="64"/>
        <end position="87"/>
    </location>
</feature>
<name>A0A1C3WDT0_9HYPH</name>
<feature type="domain" description="ABC transmembrane type-1" evidence="10">
    <location>
        <begin position="16"/>
        <end position="217"/>
    </location>
</feature>
<dbReference type="EMBL" id="FMAF01000010">
    <property type="protein sequence ID" value="SCB38055.1"/>
    <property type="molecule type" value="Genomic_DNA"/>
</dbReference>
<dbReference type="RefSeq" id="WP_092574747.1">
    <property type="nucleotide sequence ID" value="NZ_FMAF01000010.1"/>
</dbReference>
<feature type="transmembrane region" description="Helical" evidence="9">
    <location>
        <begin position="154"/>
        <end position="179"/>
    </location>
</feature>
<evidence type="ECO:0000256" key="7">
    <source>
        <dbReference type="ARBA" id="ARBA00022989"/>
    </source>
</evidence>
<evidence type="ECO:0000256" key="9">
    <source>
        <dbReference type="RuleBase" id="RU363032"/>
    </source>
</evidence>
<dbReference type="CDD" id="cd06261">
    <property type="entry name" value="TM_PBP2"/>
    <property type="match status" value="1"/>
</dbReference>
<dbReference type="Pfam" id="PF00528">
    <property type="entry name" value="BPD_transp_1"/>
    <property type="match status" value="1"/>
</dbReference>
<evidence type="ECO:0000259" key="10">
    <source>
        <dbReference type="PROSITE" id="PS50928"/>
    </source>
</evidence>
<dbReference type="AlphaFoldDB" id="A0A1C3WDT0"/>
<accession>A0A1C3WDT0</accession>
<feature type="transmembrane region" description="Helical" evidence="9">
    <location>
        <begin position="199"/>
        <end position="220"/>
    </location>
</feature>
<dbReference type="InterPro" id="IPR043429">
    <property type="entry name" value="ArtM/GltK/GlnP/TcyL/YhdX-like"/>
</dbReference>
<sequence length="228" mass="24937">MSDFGSYLSGELLTGLQTTIVLFIVCAFTGNLLALPVALGRISTRGWIRYPVMGFMLAFRGTPLLVQLYIFYFGVGQILATVPAIRYSAFWPLFRSANGYAYVVLSLNTAAYCAEIWRGAILGLPTGQNEAGRSLGLSKNRITRSILLPQAFRLALPAIGGQNILLLKGTALTAAITVFETMAAANLVRAQTFRTYEPLLAAALVYFVLAFIITSGFKYMETRMASRY</sequence>
<gene>
    <name evidence="11" type="ORF">GA0061101_110122</name>
</gene>
<dbReference type="Proteomes" id="UP000199205">
    <property type="component" value="Unassembled WGS sequence"/>
</dbReference>
<feature type="transmembrane region" description="Helical" evidence="9">
    <location>
        <begin position="20"/>
        <end position="43"/>
    </location>
</feature>
<keyword evidence="5 9" id="KW-0812">Transmembrane</keyword>
<comment type="subcellular location">
    <subcellularLocation>
        <location evidence="1">Cell inner membrane</location>
        <topology evidence="1">Multi-pass membrane protein</topology>
    </subcellularLocation>
    <subcellularLocation>
        <location evidence="9">Cell membrane</location>
        <topology evidence="9">Multi-pass membrane protein</topology>
    </subcellularLocation>
</comment>
<protein>
    <submittedName>
        <fullName evidence="11">Polar amino acid transport system permease protein</fullName>
    </submittedName>
</protein>
<evidence type="ECO:0000256" key="2">
    <source>
        <dbReference type="ARBA" id="ARBA00010072"/>
    </source>
</evidence>
<keyword evidence="7 9" id="KW-1133">Transmembrane helix</keyword>
<dbReference type="InterPro" id="IPR000515">
    <property type="entry name" value="MetI-like"/>
</dbReference>
<evidence type="ECO:0000256" key="3">
    <source>
        <dbReference type="ARBA" id="ARBA00022448"/>
    </source>
</evidence>
<dbReference type="GO" id="GO:0006865">
    <property type="term" value="P:amino acid transport"/>
    <property type="evidence" value="ECO:0007669"/>
    <property type="project" value="UniProtKB-KW"/>
</dbReference>
<dbReference type="NCBIfam" id="TIGR01726">
    <property type="entry name" value="HEQRo_perm_3TM"/>
    <property type="match status" value="1"/>
</dbReference>
<keyword evidence="8 9" id="KW-0472">Membrane</keyword>
<dbReference type="SUPFAM" id="SSF161098">
    <property type="entry name" value="MetI-like"/>
    <property type="match status" value="1"/>
</dbReference>
<evidence type="ECO:0000256" key="4">
    <source>
        <dbReference type="ARBA" id="ARBA00022475"/>
    </source>
</evidence>
<dbReference type="PROSITE" id="PS50928">
    <property type="entry name" value="ABC_TM1"/>
    <property type="match status" value="1"/>
</dbReference>
<evidence type="ECO:0000313" key="11">
    <source>
        <dbReference type="EMBL" id="SCB38055.1"/>
    </source>
</evidence>
<feature type="transmembrane region" description="Helical" evidence="9">
    <location>
        <begin position="99"/>
        <end position="117"/>
    </location>
</feature>
<organism evidence="11 12">
    <name type="scientific">Rhizobium lusitanum</name>
    <dbReference type="NCBI Taxonomy" id="293958"/>
    <lineage>
        <taxon>Bacteria</taxon>
        <taxon>Pseudomonadati</taxon>
        <taxon>Pseudomonadota</taxon>
        <taxon>Alphaproteobacteria</taxon>
        <taxon>Hyphomicrobiales</taxon>
        <taxon>Rhizobiaceae</taxon>
        <taxon>Rhizobium/Agrobacterium group</taxon>
        <taxon>Rhizobium</taxon>
    </lineage>
</organism>
<dbReference type="InterPro" id="IPR010065">
    <property type="entry name" value="AA_ABC_transptr_permease_3TM"/>
</dbReference>
<dbReference type="OrthoDB" id="7341446at2"/>
<dbReference type="PANTHER" id="PTHR30614">
    <property type="entry name" value="MEMBRANE COMPONENT OF AMINO ACID ABC TRANSPORTER"/>
    <property type="match status" value="1"/>
</dbReference>
<keyword evidence="3 9" id="KW-0813">Transport</keyword>
<evidence type="ECO:0000256" key="8">
    <source>
        <dbReference type="ARBA" id="ARBA00023136"/>
    </source>
</evidence>
<dbReference type="PANTHER" id="PTHR30614:SF0">
    <property type="entry name" value="L-CYSTINE TRANSPORT SYSTEM PERMEASE PROTEIN TCYL"/>
    <property type="match status" value="1"/>
</dbReference>
<dbReference type="GO" id="GO:0043190">
    <property type="term" value="C:ATP-binding cassette (ABC) transporter complex"/>
    <property type="evidence" value="ECO:0007669"/>
    <property type="project" value="InterPro"/>
</dbReference>
<keyword evidence="4" id="KW-1003">Cell membrane</keyword>